<dbReference type="SMART" id="SM00223">
    <property type="entry name" value="APPLE"/>
    <property type="match status" value="1"/>
</dbReference>
<dbReference type="Pfam" id="PF07703">
    <property type="entry name" value="A2M_BRD"/>
    <property type="match status" value="1"/>
</dbReference>
<dbReference type="Proteomes" id="UP000322981">
    <property type="component" value="Unassembled WGS sequence"/>
</dbReference>
<name>A0A5M8FNC2_9GAMM</name>
<evidence type="ECO:0000259" key="7">
    <source>
        <dbReference type="PROSITE" id="PS50948"/>
    </source>
</evidence>
<dbReference type="OrthoDB" id="9767116at2"/>
<dbReference type="InterPro" id="IPR041462">
    <property type="entry name" value="Bact_A2M_MG6"/>
</dbReference>
<dbReference type="PIRSF" id="PIRSF038980">
    <property type="entry name" value="A2M_bac"/>
    <property type="match status" value="1"/>
</dbReference>
<dbReference type="InterPro" id="IPR002890">
    <property type="entry name" value="MG2"/>
</dbReference>
<dbReference type="InterPro" id="IPR011625">
    <property type="entry name" value="A2M_N_BRD"/>
</dbReference>
<proteinExistence type="inferred from homology"/>
<comment type="similarity">
    <text evidence="1">Belongs to the protease inhibitor I39 (alpha-2-macroglobulin) family. Bacterial alpha-2-macroglobulin subfamily.</text>
</comment>
<dbReference type="SUPFAM" id="SSF57414">
    <property type="entry name" value="Hairpin loop containing domain-like"/>
    <property type="match status" value="1"/>
</dbReference>
<evidence type="ECO:0000256" key="3">
    <source>
        <dbReference type="ARBA" id="ARBA00022737"/>
    </source>
</evidence>
<dbReference type="CDD" id="cd01100">
    <property type="entry name" value="APPLE_Factor_XI_like"/>
    <property type="match status" value="1"/>
</dbReference>
<comment type="caution">
    <text evidence="8">The sequence shown here is derived from an EMBL/GenBank/DDBJ whole genome shotgun (WGS) entry which is preliminary data.</text>
</comment>
<evidence type="ECO:0000256" key="2">
    <source>
        <dbReference type="ARBA" id="ARBA00022729"/>
    </source>
</evidence>
<dbReference type="Pfam" id="PF17973">
    <property type="entry name" value="bMG10"/>
    <property type="match status" value="1"/>
</dbReference>
<dbReference type="InterPro" id="IPR001599">
    <property type="entry name" value="Macroglobln_a2"/>
</dbReference>
<dbReference type="Gene3D" id="2.60.40.1930">
    <property type="match status" value="1"/>
</dbReference>
<evidence type="ECO:0000256" key="1">
    <source>
        <dbReference type="ARBA" id="ARBA00010556"/>
    </source>
</evidence>
<dbReference type="InterPro" id="IPR000177">
    <property type="entry name" value="Apple"/>
</dbReference>
<dbReference type="Pfam" id="PF21142">
    <property type="entry name" value="A2M_bMG2"/>
    <property type="match status" value="1"/>
</dbReference>
<dbReference type="Gene3D" id="3.50.4.10">
    <property type="entry name" value="Hepatocyte Growth Factor"/>
    <property type="match status" value="1"/>
</dbReference>
<dbReference type="InterPro" id="IPR026284">
    <property type="entry name" value="A2MG_proteobact"/>
</dbReference>
<evidence type="ECO:0000256" key="5">
    <source>
        <dbReference type="SAM" id="MobiDB-lite"/>
    </source>
</evidence>
<feature type="domain" description="Apple" evidence="7">
    <location>
        <begin position="29"/>
        <end position="113"/>
    </location>
</feature>
<evidence type="ECO:0000313" key="8">
    <source>
        <dbReference type="EMBL" id="KAA6186287.1"/>
    </source>
</evidence>
<dbReference type="InterPro" id="IPR008930">
    <property type="entry name" value="Terpenoid_cyclase/PrenylTrfase"/>
</dbReference>
<keyword evidence="2 6" id="KW-0732">Signal</keyword>
<dbReference type="InterPro" id="IPR049120">
    <property type="entry name" value="A2M_bMG2"/>
</dbReference>
<evidence type="ECO:0000256" key="4">
    <source>
        <dbReference type="ARBA" id="ARBA00023157"/>
    </source>
</evidence>
<gene>
    <name evidence="8" type="ORF">F2Q65_05665</name>
</gene>
<dbReference type="InterPro" id="IPR051802">
    <property type="entry name" value="YfhM-like"/>
</dbReference>
<dbReference type="PANTHER" id="PTHR40094:SF1">
    <property type="entry name" value="UBIQUITIN DOMAIN-CONTAINING PROTEIN"/>
    <property type="match status" value="1"/>
</dbReference>
<dbReference type="Pfam" id="PF11974">
    <property type="entry name" value="bMG3"/>
    <property type="match status" value="1"/>
</dbReference>
<dbReference type="InterPro" id="IPR011626">
    <property type="entry name" value="Alpha-macroglobulin_TED"/>
</dbReference>
<dbReference type="Pfam" id="PF14295">
    <property type="entry name" value="PAN_4"/>
    <property type="match status" value="1"/>
</dbReference>
<dbReference type="GO" id="GO:0005615">
    <property type="term" value="C:extracellular space"/>
    <property type="evidence" value="ECO:0007669"/>
    <property type="project" value="InterPro"/>
</dbReference>
<dbReference type="InterPro" id="IPR041246">
    <property type="entry name" value="Bact_MG10"/>
</dbReference>
<dbReference type="PANTHER" id="PTHR40094">
    <property type="entry name" value="ALPHA-2-MACROGLOBULIN HOMOLOG"/>
    <property type="match status" value="1"/>
</dbReference>
<feature type="chain" id="PRO_5024392900" evidence="6">
    <location>
        <begin position="34"/>
        <end position="1897"/>
    </location>
</feature>
<dbReference type="InterPro" id="IPR041203">
    <property type="entry name" value="Bact_A2M_MG5"/>
</dbReference>
<evidence type="ECO:0000313" key="9">
    <source>
        <dbReference type="Proteomes" id="UP000322981"/>
    </source>
</evidence>
<dbReference type="InterPro" id="IPR003609">
    <property type="entry name" value="Pan_app"/>
</dbReference>
<dbReference type="InterPro" id="IPR047565">
    <property type="entry name" value="Alpha-macroglob_thiol-ester_cl"/>
</dbReference>
<accession>A0A5M8FNC2</accession>
<dbReference type="RefSeq" id="WP_150091291.1">
    <property type="nucleotide sequence ID" value="NZ_VWXX01000005.1"/>
</dbReference>
<reference evidence="8 9" key="1">
    <citation type="submission" date="2019-09" db="EMBL/GenBank/DDBJ databases">
        <title>Whole-genome sequence of the purple sulfur bacterium Thiohalocapsa marina DSM 19078.</title>
        <authorList>
            <person name="Kyndt J.A."/>
            <person name="Meyer T.E."/>
        </authorList>
    </citation>
    <scope>NUCLEOTIDE SEQUENCE [LARGE SCALE GENOMIC DNA]</scope>
    <source>
        <strain evidence="8 9">DSM 19078</strain>
    </source>
</reference>
<dbReference type="EMBL" id="VWXX01000005">
    <property type="protein sequence ID" value="KAA6186287.1"/>
    <property type="molecule type" value="Genomic_DNA"/>
</dbReference>
<dbReference type="SMART" id="SM01360">
    <property type="entry name" value="A2M"/>
    <property type="match status" value="1"/>
</dbReference>
<dbReference type="Pfam" id="PF00207">
    <property type="entry name" value="A2M"/>
    <property type="match status" value="1"/>
</dbReference>
<keyword evidence="3" id="KW-0677">Repeat</keyword>
<dbReference type="GO" id="GO:0004866">
    <property type="term" value="F:endopeptidase inhibitor activity"/>
    <property type="evidence" value="ECO:0007669"/>
    <property type="project" value="InterPro"/>
</dbReference>
<dbReference type="SMART" id="SM01419">
    <property type="entry name" value="Thiol-ester_cl"/>
    <property type="match status" value="1"/>
</dbReference>
<dbReference type="InterPro" id="IPR021868">
    <property type="entry name" value="Alpha_2_Macroglob_MG3"/>
</dbReference>
<dbReference type="Gene3D" id="1.50.10.20">
    <property type="match status" value="1"/>
</dbReference>
<dbReference type="Pfam" id="PF17972">
    <property type="entry name" value="bMG5"/>
    <property type="match status" value="1"/>
</dbReference>
<feature type="region of interest" description="Disordered" evidence="5">
    <location>
        <begin position="1862"/>
        <end position="1897"/>
    </location>
</feature>
<protein>
    <submittedName>
        <fullName evidence="8">Alpha-2-macroglobulin</fullName>
    </submittedName>
</protein>
<dbReference type="SUPFAM" id="SSF48239">
    <property type="entry name" value="Terpenoid cyclases/Protein prenyltransferases"/>
    <property type="match status" value="1"/>
</dbReference>
<feature type="compositionally biased region" description="Basic and acidic residues" evidence="5">
    <location>
        <begin position="1862"/>
        <end position="1872"/>
    </location>
</feature>
<dbReference type="PROSITE" id="PS50948">
    <property type="entry name" value="PAN"/>
    <property type="match status" value="1"/>
</dbReference>
<dbReference type="CDD" id="cd02891">
    <property type="entry name" value="A2M_like"/>
    <property type="match status" value="1"/>
</dbReference>
<feature type="compositionally biased region" description="Basic and acidic residues" evidence="5">
    <location>
        <begin position="1882"/>
        <end position="1897"/>
    </location>
</feature>
<dbReference type="Pfam" id="PF17962">
    <property type="entry name" value="bMG6"/>
    <property type="match status" value="1"/>
</dbReference>
<dbReference type="Pfam" id="PF07678">
    <property type="entry name" value="TED_complement"/>
    <property type="match status" value="1"/>
</dbReference>
<feature type="signal peptide" evidence="6">
    <location>
        <begin position="1"/>
        <end position="33"/>
    </location>
</feature>
<evidence type="ECO:0000256" key="6">
    <source>
        <dbReference type="SAM" id="SignalP"/>
    </source>
</evidence>
<organism evidence="8 9">
    <name type="scientific">Thiohalocapsa marina</name>
    <dbReference type="NCBI Taxonomy" id="424902"/>
    <lineage>
        <taxon>Bacteria</taxon>
        <taxon>Pseudomonadati</taxon>
        <taxon>Pseudomonadota</taxon>
        <taxon>Gammaproteobacteria</taxon>
        <taxon>Chromatiales</taxon>
        <taxon>Chromatiaceae</taxon>
        <taxon>Thiohalocapsa</taxon>
    </lineage>
</organism>
<sequence>MIPAKGLSRLFRLALVPALGLLVCSGWSCLSVAAPAGADPDAGADPGQRRLLIIEGADYFGRDYDTLRDVTLADCEQACLADSRCQAFTFNRNAGWCFLKSGYSALRAFDGAVSGRIVTGDAPDDAEQAALRRSELAFLPSSYRDEAADLRRRISSAGDGADGSFDRIVADARAAALAGDARRAAALYRVALRLAPEQSALWLRLADAAMALNSDDWRERGRLQQEATAAAVNGYLQAGTLRERAAALASIGRSLERRSAWRPAIRAERASLALLDDAELRAHLEALVAEHGFRVIGHDVSSDARDPRICVRFSDPLAREGVNLADFIQLDDPGLAVEPEAEQICIDGVRHGQRYGVTVRAGLPANDGERLARAVELDIYVRDRSPAVRFPGRAYVLPSGGEAALPMITVNTGRVAAELYRIGDRALGGFVANEELLQQLSQYQMDDIAERRGERLWRGEIEVRSALNQEITTAVPVAGLLGAADVNTEAGTESNRLGPGVYVLSAKPADSLNDSTLATQWFVVSDLGLTALQGSDGLHALTRSLSTAEPVPEVRLRLVALNQQVLGEAVADAQGYARFAPGLLRGEGGNAPALLVAEGADGDYGFLDLKGAPFDLSDRGVDGRPAPKPLDVYLVAERGIYRPGETVALTALVRDARARAVTDVPLTLVVQRPDGVEFLRQQVQDQGQGGRALAVTLLPDAMRGTWQARAYADPKGEVLAQTAFLVEDFLPERLDFDLHSSAERIDPADPPSIDLDARFLYGAPAANLAVEGGLRLEPADGLADWPGWRFGLADEDIAPRFEPIPGTETDDSGHARVGLVLPDMALPSRPLQAAIDIRVLDGGGRPVERALTLPLADRRPRIGIRPLFDGAVEEGGNAGFQVVALGPDGQPMALPGLRWTLSRVQTSYQWYQTDGDWRFQPIVSRQRVASGALDAIADLGASDANRIEARVDWGGYELLVSAGEAAADGALVPASVGFEAGWYVAPKAFDTPDVLKVSLDKAAYRVGETARVRLEPRFPGLALVMVVDEGLIAMQPVEVPEAGATLELPVTADWGPGAYVTAVLYRGMDLAARRMPRRAIGLHWAGVDPGPRQLDLRLDVVERSRPRGPLDVGLAIDNLAPGSEAYVSVAVVDNGILNLTRFEPWAPDAWYFGQRRLGMAIRDLYGRLIDRMQGEPGRIRSGGDASAMLQFDGPPPSEALVAFHSGVLRVDADGRARFPVDLPDFNGSLRVMAMAWSAEGVGHAHQDVLVRDPVVVSAALPRFLAPGDRSRMLLELAHVEGPAGAMQLSVQSSGGGLQIEGAGAPISVDVPEGGRAQVNLPIEATASGDQMLAIALTTPDGQTLTRQLRLGVRNLEPPVQVSSALVLAPGESLEINAERLTRDGFLPGTGSWLVSVTGAGAIDVPGLLQALDAYPYGCVEQVTSQALPLLYLDQAALDVGLGWMTAVGGDTDAASAKPIPQRIAEAIARVLANQSASGSFGLWGPGGGNLWLDAYVTDFLSRAREQGHAVPATAFDLALDGLRNQVGYAPDFQQGGEGIAYALYVLARNGRVAIGDLRWYQETRLDAFATPMARAQLGAALALYGERARAAIALRSALDLWLSQDDDQGWREDFGSHLRDGAALLTLAAETVPDAIDLADLARRLEAVSQQDPYASTQDQAWLLLAAHALMRGAAQPRLGIDGEPHAGPFFRRLDADDLAAAPLRLHNAGNRPVTALVTARGVPLQPPPAGGNGYVIERGYYDLDGRRVDPSQVAQGARLVVLLGIQGDVRQAARLIVNDPLPAGFEIDNPSLIAAGAVDGLPWLNVVDQPAHLAFRAERFVAALERSKDDPGRFQLAYVVRAVSPGQFAHPPATVEDMYRPERRARTDAGRVEITPITRQESQRGEHEDPRPRSGS</sequence>
<dbReference type="GO" id="GO:0006508">
    <property type="term" value="P:proteolysis"/>
    <property type="evidence" value="ECO:0007669"/>
    <property type="project" value="InterPro"/>
</dbReference>
<dbReference type="Pfam" id="PF01835">
    <property type="entry name" value="MG2"/>
    <property type="match status" value="1"/>
</dbReference>
<dbReference type="SMART" id="SM01359">
    <property type="entry name" value="A2M_N_2"/>
    <property type="match status" value="1"/>
</dbReference>
<keyword evidence="9" id="KW-1185">Reference proteome</keyword>
<keyword evidence="4" id="KW-1015">Disulfide bond</keyword>